<evidence type="ECO:0000313" key="2">
    <source>
        <dbReference type="Proteomes" id="UP001138997"/>
    </source>
</evidence>
<dbReference type="InterPro" id="IPR015315">
    <property type="entry name" value="DUF1963"/>
</dbReference>
<accession>A0A9X1SYQ4</accession>
<dbReference type="Gene3D" id="2.30.320.10">
    <property type="entry name" value="YwqG-like"/>
    <property type="match status" value="1"/>
</dbReference>
<protein>
    <submittedName>
        <fullName evidence="1">DUF1963 domain-containing protein</fullName>
    </submittedName>
</protein>
<dbReference type="Pfam" id="PF09234">
    <property type="entry name" value="DUF1963"/>
    <property type="match status" value="1"/>
</dbReference>
<sequence>MSTDAPINGAPHLISKWLSRKEFAPANLQDQFAFSIVFSEQSLEPGEDELRSDFWPSGAQVSWLGGPALLPTTQTWPRTSEGAPLAHIATFDLAGISGVLDPESRKQWQNPPLRADLPNTGFLQIFHDLSTYGYEPDDSARQGWLVRWLSSREGLTFAVPPEDLDLPQPAAQVVLPMASFSLPSALDIAADNESAFNAAESAIEAYQSTWRFQRTEGTQTQPLPVSHLYGHSQAGEGLPRQEVLPVVLPLQSEADEYRLIADLESWTTLEGWFGDASPLEIWMRQSDLQARDFARAWCMIRTD</sequence>
<reference evidence="1" key="1">
    <citation type="submission" date="2021-11" db="EMBL/GenBank/DDBJ databases">
        <title>Streptomyces corallinus and Kineosporia corallina sp. nov., two new coral-derived marine actinobacteria.</title>
        <authorList>
            <person name="Buangrab K."/>
            <person name="Sutthacheep M."/>
            <person name="Yeemin T."/>
            <person name="Harunari E."/>
            <person name="Igarashi Y."/>
            <person name="Sripreechasak P."/>
            <person name="Kanchanasin P."/>
            <person name="Tanasupawat S."/>
            <person name="Phongsopitanun W."/>
        </authorList>
    </citation>
    <scope>NUCLEOTIDE SEQUENCE</scope>
    <source>
        <strain evidence="1">JCM 31032</strain>
    </source>
</reference>
<evidence type="ECO:0000313" key="1">
    <source>
        <dbReference type="EMBL" id="MCD5317154.1"/>
    </source>
</evidence>
<name>A0A9X1SYQ4_9ACTN</name>
<dbReference type="RefSeq" id="WP_231450006.1">
    <property type="nucleotide sequence ID" value="NZ_JAJOMB010000045.1"/>
</dbReference>
<gene>
    <name evidence="1" type="ORF">LR394_40310</name>
</gene>
<comment type="caution">
    <text evidence="1">The sequence shown here is derived from an EMBL/GenBank/DDBJ whole genome shotgun (WGS) entry which is preliminary data.</text>
</comment>
<dbReference type="EMBL" id="JAJOMB010000045">
    <property type="protein sequence ID" value="MCD5317154.1"/>
    <property type="molecule type" value="Genomic_DNA"/>
</dbReference>
<dbReference type="Proteomes" id="UP001138997">
    <property type="component" value="Unassembled WGS sequence"/>
</dbReference>
<proteinExistence type="predicted"/>
<keyword evidence="2" id="KW-1185">Reference proteome</keyword>
<organism evidence="1 2">
    <name type="scientific">Kineosporia babensis</name>
    <dbReference type="NCBI Taxonomy" id="499548"/>
    <lineage>
        <taxon>Bacteria</taxon>
        <taxon>Bacillati</taxon>
        <taxon>Actinomycetota</taxon>
        <taxon>Actinomycetes</taxon>
        <taxon>Kineosporiales</taxon>
        <taxon>Kineosporiaceae</taxon>
        <taxon>Kineosporia</taxon>
    </lineage>
</organism>
<dbReference type="AlphaFoldDB" id="A0A9X1SYQ4"/>
<dbReference type="InterPro" id="IPR035948">
    <property type="entry name" value="YwqG-like_sf"/>
</dbReference>
<dbReference type="SUPFAM" id="SSF103032">
    <property type="entry name" value="Hypothetical protein YwqG"/>
    <property type="match status" value="1"/>
</dbReference>